<feature type="domain" description="Centromere protein H C-terminal" evidence="10">
    <location>
        <begin position="222"/>
        <end position="274"/>
    </location>
</feature>
<evidence type="ECO:0000256" key="6">
    <source>
        <dbReference type="ARBA" id="ARBA00023328"/>
    </source>
</evidence>
<sequence length="279" mass="31956">MTDMATEKYTELELYDLKLYEQLEYLERNIASIEQDLADPPDNSLPDDIDAEALPETIKALELECDQLRTELTSAFQEGVIKTTVLQSLNASHLVIKNLYPENPDERSNLFQEIEKRDDLVSEYLLAFEELRPYQTWIKETESNIIEVQQENRQLMASIVKAEGAAKESALAREATQRIEKLEREAAVKSDALDRQQAASARDSSSAPSEDFQRATEEGGSQRRREELSEDDLQLRIKKTRNMLEFARNVLQGVIVESGIDWSESERWLQVILTVGEEI</sequence>
<evidence type="ECO:0000256" key="9">
    <source>
        <dbReference type="SAM" id="MobiDB-lite"/>
    </source>
</evidence>
<reference evidence="11" key="1">
    <citation type="submission" date="2020-12" db="EMBL/GenBank/DDBJ databases">
        <title>Metabolic potential, ecology and presence of endohyphal bacteria is reflected in genomic diversity of Mucoromycotina.</title>
        <authorList>
            <person name="Muszewska A."/>
            <person name="Okrasinska A."/>
            <person name="Steczkiewicz K."/>
            <person name="Drgas O."/>
            <person name="Orlowska M."/>
            <person name="Perlinska-Lenart U."/>
            <person name="Aleksandrzak-Piekarczyk T."/>
            <person name="Szatraj K."/>
            <person name="Zielenkiewicz U."/>
            <person name="Pilsyk S."/>
            <person name="Malc E."/>
            <person name="Mieczkowski P."/>
            <person name="Kruszewska J.S."/>
            <person name="Biernat P."/>
            <person name="Pawlowska J."/>
        </authorList>
    </citation>
    <scope>NUCLEOTIDE SEQUENCE</scope>
    <source>
        <strain evidence="11">WA0000051536</strain>
    </source>
</reference>
<evidence type="ECO:0000256" key="4">
    <source>
        <dbReference type="ARBA" id="ARBA00022838"/>
    </source>
</evidence>
<comment type="similarity">
    <text evidence="7">Belongs to the CENP-H/MCM16 family.</text>
</comment>
<keyword evidence="4" id="KW-0995">Kinetochore</keyword>
<comment type="subcellular location">
    <subcellularLocation>
        <location evidence="2">Chromosome</location>
        <location evidence="2">Centromere</location>
        <location evidence="2">Kinetochore</location>
    </subcellularLocation>
    <subcellularLocation>
        <location evidence="1">Nucleus</location>
    </subcellularLocation>
</comment>
<keyword evidence="8" id="KW-0175">Coiled coil</keyword>
<dbReference type="OrthoDB" id="2274804at2759"/>
<evidence type="ECO:0000256" key="8">
    <source>
        <dbReference type="SAM" id="Coils"/>
    </source>
</evidence>
<name>A0A8H7QBT9_9FUNG</name>
<evidence type="ECO:0000313" key="11">
    <source>
        <dbReference type="EMBL" id="KAG2189220.1"/>
    </source>
</evidence>
<feature type="domain" description="Centromere protein H C-terminal" evidence="10">
    <location>
        <begin position="17"/>
        <end position="185"/>
    </location>
</feature>
<evidence type="ECO:0000259" key="10">
    <source>
        <dbReference type="Pfam" id="PF05837"/>
    </source>
</evidence>
<feature type="compositionally biased region" description="Low complexity" evidence="9">
    <location>
        <begin position="195"/>
        <end position="207"/>
    </location>
</feature>
<dbReference type="Proteomes" id="UP000612746">
    <property type="component" value="Unassembled WGS sequence"/>
</dbReference>
<dbReference type="GO" id="GO:0005634">
    <property type="term" value="C:nucleus"/>
    <property type="evidence" value="ECO:0007669"/>
    <property type="project" value="UniProtKB-SubCell"/>
</dbReference>
<dbReference type="AlphaFoldDB" id="A0A8H7QBT9"/>
<evidence type="ECO:0000313" key="12">
    <source>
        <dbReference type="Proteomes" id="UP000612746"/>
    </source>
</evidence>
<feature type="coiled-coil region" evidence="8">
    <location>
        <begin position="51"/>
        <end position="78"/>
    </location>
</feature>
<evidence type="ECO:0000256" key="7">
    <source>
        <dbReference type="ARBA" id="ARBA00025735"/>
    </source>
</evidence>
<evidence type="ECO:0000256" key="3">
    <source>
        <dbReference type="ARBA" id="ARBA00022454"/>
    </source>
</evidence>
<dbReference type="PANTHER" id="PTHR48122">
    <property type="entry name" value="CENTROMERE PROTEIN H"/>
    <property type="match status" value="1"/>
</dbReference>
<dbReference type="GO" id="GO:0007052">
    <property type="term" value="P:mitotic spindle organization"/>
    <property type="evidence" value="ECO:0007669"/>
    <property type="project" value="TreeGrafter"/>
</dbReference>
<evidence type="ECO:0000256" key="2">
    <source>
        <dbReference type="ARBA" id="ARBA00004629"/>
    </source>
</evidence>
<dbReference type="GO" id="GO:0007059">
    <property type="term" value="P:chromosome segregation"/>
    <property type="evidence" value="ECO:0007669"/>
    <property type="project" value="TreeGrafter"/>
</dbReference>
<keyword evidence="5" id="KW-0539">Nucleus</keyword>
<accession>A0A8H7QBT9</accession>
<dbReference type="PANTHER" id="PTHR48122:SF1">
    <property type="entry name" value="CENTROMERE PROTEIN H"/>
    <property type="match status" value="1"/>
</dbReference>
<gene>
    <name evidence="11" type="ORF">INT44_004362</name>
</gene>
<feature type="region of interest" description="Disordered" evidence="9">
    <location>
        <begin position="188"/>
        <end position="230"/>
    </location>
</feature>
<organism evidence="11 12">
    <name type="scientific">Umbelopsis vinacea</name>
    <dbReference type="NCBI Taxonomy" id="44442"/>
    <lineage>
        <taxon>Eukaryota</taxon>
        <taxon>Fungi</taxon>
        <taxon>Fungi incertae sedis</taxon>
        <taxon>Mucoromycota</taxon>
        <taxon>Mucoromycotina</taxon>
        <taxon>Umbelopsidomycetes</taxon>
        <taxon>Umbelopsidales</taxon>
        <taxon>Umbelopsidaceae</taxon>
        <taxon>Umbelopsis</taxon>
    </lineage>
</organism>
<evidence type="ECO:0000256" key="1">
    <source>
        <dbReference type="ARBA" id="ARBA00004123"/>
    </source>
</evidence>
<keyword evidence="3" id="KW-0158">Chromosome</keyword>
<dbReference type="GO" id="GO:0043515">
    <property type="term" value="F:kinetochore binding"/>
    <property type="evidence" value="ECO:0007669"/>
    <property type="project" value="TreeGrafter"/>
</dbReference>
<comment type="caution">
    <text evidence="11">The sequence shown here is derived from an EMBL/GenBank/DDBJ whole genome shotgun (WGS) entry which is preliminary data.</text>
</comment>
<keyword evidence="6" id="KW-0137">Centromere</keyword>
<proteinExistence type="inferred from homology"/>
<protein>
    <recommendedName>
        <fullName evidence="10">Centromere protein H C-terminal domain-containing protein</fullName>
    </recommendedName>
</protein>
<dbReference type="InterPro" id="IPR040034">
    <property type="entry name" value="CENP-H"/>
</dbReference>
<dbReference type="GO" id="GO:0000776">
    <property type="term" value="C:kinetochore"/>
    <property type="evidence" value="ECO:0007669"/>
    <property type="project" value="UniProtKB-KW"/>
</dbReference>
<evidence type="ECO:0000256" key="5">
    <source>
        <dbReference type="ARBA" id="ARBA00023242"/>
    </source>
</evidence>
<dbReference type="EMBL" id="JAEPRA010000001">
    <property type="protein sequence ID" value="KAG2189220.1"/>
    <property type="molecule type" value="Genomic_DNA"/>
</dbReference>
<dbReference type="GO" id="GO:0051382">
    <property type="term" value="P:kinetochore assembly"/>
    <property type="evidence" value="ECO:0007669"/>
    <property type="project" value="InterPro"/>
</dbReference>
<dbReference type="Pfam" id="PF05837">
    <property type="entry name" value="CENP-H"/>
    <property type="match status" value="2"/>
</dbReference>
<feature type="compositionally biased region" description="Basic and acidic residues" evidence="9">
    <location>
        <begin position="211"/>
        <end position="227"/>
    </location>
</feature>
<dbReference type="InterPro" id="IPR008426">
    <property type="entry name" value="CENP-H_C"/>
</dbReference>
<keyword evidence="12" id="KW-1185">Reference proteome</keyword>